<dbReference type="Proteomes" id="UP001652740">
    <property type="component" value="Unplaced"/>
</dbReference>
<name>A0A6J3CB62_GALME</name>
<evidence type="ECO:0000313" key="2">
    <source>
        <dbReference type="RefSeq" id="XP_031769972.2"/>
    </source>
</evidence>
<protein>
    <submittedName>
        <fullName evidence="2">Uncharacterized protein LOC113523056 isoform X1</fullName>
    </submittedName>
</protein>
<keyword evidence="1" id="KW-1185">Reference proteome</keyword>
<dbReference type="GeneID" id="113523056"/>
<dbReference type="AlphaFoldDB" id="A0A6J3CB62"/>
<gene>
    <name evidence="2" type="primary">LOC113523056</name>
</gene>
<dbReference type="KEGG" id="gmw:113523056"/>
<evidence type="ECO:0000313" key="1">
    <source>
        <dbReference type="Proteomes" id="UP001652740"/>
    </source>
</evidence>
<proteinExistence type="predicted"/>
<sequence length="150" mass="16988">MADVVKYYIFLTIIYHCDAATFKEQLDHILTRRQESFGKFDNNLRRYSHGRDVSSILGAPSLPSHLPEAEPILPGHTLIRPALGMLKSAVKFPHKDLDNGAGVYGNVNNLGIRYDGRNEKVLYTGFRRTPADYIVIIRKNTKGMQSKNLE</sequence>
<organism evidence="1 2">
    <name type="scientific">Galleria mellonella</name>
    <name type="common">Greater wax moth</name>
    <dbReference type="NCBI Taxonomy" id="7137"/>
    <lineage>
        <taxon>Eukaryota</taxon>
        <taxon>Metazoa</taxon>
        <taxon>Ecdysozoa</taxon>
        <taxon>Arthropoda</taxon>
        <taxon>Hexapoda</taxon>
        <taxon>Insecta</taxon>
        <taxon>Pterygota</taxon>
        <taxon>Neoptera</taxon>
        <taxon>Endopterygota</taxon>
        <taxon>Lepidoptera</taxon>
        <taxon>Glossata</taxon>
        <taxon>Ditrysia</taxon>
        <taxon>Pyraloidea</taxon>
        <taxon>Pyralidae</taxon>
        <taxon>Galleriinae</taxon>
        <taxon>Galleria</taxon>
    </lineage>
</organism>
<dbReference type="RefSeq" id="XP_031769972.2">
    <property type="nucleotide sequence ID" value="XM_031914112.2"/>
</dbReference>
<dbReference type="InParanoid" id="A0A6J3CB62"/>
<accession>A0A6J3CB62</accession>
<reference evidence="2" key="1">
    <citation type="submission" date="2025-08" db="UniProtKB">
        <authorList>
            <consortium name="RefSeq"/>
        </authorList>
    </citation>
    <scope>IDENTIFICATION</scope>
    <source>
        <tissue evidence="2">Whole larvae</tissue>
    </source>
</reference>